<keyword evidence="2" id="KW-1185">Reference proteome</keyword>
<proteinExistence type="predicted"/>
<evidence type="ECO:0000313" key="2">
    <source>
        <dbReference type="Proteomes" id="UP001363010"/>
    </source>
</evidence>
<dbReference type="RefSeq" id="WP_340366086.1">
    <property type="nucleotide sequence ID" value="NZ_JBBKZV010000019.1"/>
</dbReference>
<dbReference type="EMBL" id="JBBKZV010000019">
    <property type="protein sequence ID" value="MEJ8825057.1"/>
    <property type="molecule type" value="Genomic_DNA"/>
</dbReference>
<comment type="caution">
    <text evidence="1">The sequence shown here is derived from an EMBL/GenBank/DDBJ whole genome shotgun (WGS) entry which is preliminary data.</text>
</comment>
<sequence>MNEVEEGKEHWPNLPDKWGCSIELNTNADGQYGVTIELRHDGVLKCRMAVTQIGRDKSEAFLRAKERAERWTWDWVGRHPDDPVR</sequence>
<protein>
    <submittedName>
        <fullName evidence="1">Uncharacterized protein</fullName>
    </submittedName>
</protein>
<organism evidence="1 2">
    <name type="scientific">Variovorax humicola</name>
    <dbReference type="NCBI Taxonomy" id="1769758"/>
    <lineage>
        <taxon>Bacteria</taxon>
        <taxon>Pseudomonadati</taxon>
        <taxon>Pseudomonadota</taxon>
        <taxon>Betaproteobacteria</taxon>
        <taxon>Burkholderiales</taxon>
        <taxon>Comamonadaceae</taxon>
        <taxon>Variovorax</taxon>
    </lineage>
</organism>
<gene>
    <name evidence="1" type="ORF">WKW80_24020</name>
</gene>
<reference evidence="1 2" key="1">
    <citation type="submission" date="2024-03" db="EMBL/GenBank/DDBJ databases">
        <title>Novel species of the genus Variovorax.</title>
        <authorList>
            <person name="Liu Q."/>
            <person name="Xin Y.-H."/>
        </authorList>
    </citation>
    <scope>NUCLEOTIDE SEQUENCE [LARGE SCALE GENOMIC DNA]</scope>
    <source>
        <strain evidence="1 2">KACC 18501</strain>
    </source>
</reference>
<accession>A0ABU8W4U5</accession>
<name>A0ABU8W4U5_9BURK</name>
<dbReference type="Proteomes" id="UP001363010">
    <property type="component" value="Unassembled WGS sequence"/>
</dbReference>
<evidence type="ECO:0000313" key="1">
    <source>
        <dbReference type="EMBL" id="MEJ8825057.1"/>
    </source>
</evidence>